<name>A0ACC1THG8_9AGAR</name>
<dbReference type="EMBL" id="MU796446">
    <property type="protein sequence ID" value="KAJ3803985.1"/>
    <property type="molecule type" value="Genomic_DNA"/>
</dbReference>
<evidence type="ECO:0000313" key="2">
    <source>
        <dbReference type="Proteomes" id="UP001163835"/>
    </source>
</evidence>
<protein>
    <submittedName>
        <fullName evidence="1">Indoleamine 2,3-dioxygenase</fullName>
    </submittedName>
</protein>
<accession>A0ACC1THG8</accession>
<reference evidence="1" key="1">
    <citation type="submission" date="2022-09" db="EMBL/GenBank/DDBJ databases">
        <title>A Global Phylogenomic Analysis of the Shiitake Genus Lentinula.</title>
        <authorList>
            <consortium name="DOE Joint Genome Institute"/>
            <person name="Sierra-Patev S."/>
            <person name="Min B."/>
            <person name="Naranjo-Ortiz M."/>
            <person name="Looney B."/>
            <person name="Konkel Z."/>
            <person name="Slot J.C."/>
            <person name="Sakamoto Y."/>
            <person name="Steenwyk J.L."/>
            <person name="Rokas A."/>
            <person name="Carro J."/>
            <person name="Camarero S."/>
            <person name="Ferreira P."/>
            <person name="Molpeceres G."/>
            <person name="Ruiz-Duenas F.J."/>
            <person name="Serrano A."/>
            <person name="Henrissat B."/>
            <person name="Drula E."/>
            <person name="Hughes K.W."/>
            <person name="Mata J.L."/>
            <person name="Ishikawa N.K."/>
            <person name="Vargas-Isla R."/>
            <person name="Ushijima S."/>
            <person name="Smith C.A."/>
            <person name="Ahrendt S."/>
            <person name="Andreopoulos W."/>
            <person name="He G."/>
            <person name="Labutti K."/>
            <person name="Lipzen A."/>
            <person name="Ng V."/>
            <person name="Riley R."/>
            <person name="Sandor L."/>
            <person name="Barry K."/>
            <person name="Martinez A.T."/>
            <person name="Xiao Y."/>
            <person name="Gibbons J.G."/>
            <person name="Terashima K."/>
            <person name="Grigoriev I.V."/>
            <person name="Hibbett D.S."/>
        </authorList>
    </citation>
    <scope>NUCLEOTIDE SEQUENCE</scope>
    <source>
        <strain evidence="1">TMI1499</strain>
    </source>
</reference>
<gene>
    <name evidence="1" type="ORF">F5876DRAFT_53926</name>
</gene>
<evidence type="ECO:0000313" key="1">
    <source>
        <dbReference type="EMBL" id="KAJ3803985.1"/>
    </source>
</evidence>
<proteinExistence type="predicted"/>
<feature type="non-terminal residue" evidence="1">
    <location>
        <position position="1"/>
    </location>
</feature>
<comment type="caution">
    <text evidence="1">The sequence shown here is derived from an EMBL/GenBank/DDBJ whole genome shotgun (WGS) entry which is preliminary data.</text>
</comment>
<dbReference type="Proteomes" id="UP001163835">
    <property type="component" value="Unassembled WGS sequence"/>
</dbReference>
<organism evidence="1 2">
    <name type="scientific">Lentinula aff. lateritia</name>
    <dbReference type="NCBI Taxonomy" id="2804960"/>
    <lineage>
        <taxon>Eukaryota</taxon>
        <taxon>Fungi</taxon>
        <taxon>Dikarya</taxon>
        <taxon>Basidiomycota</taxon>
        <taxon>Agaricomycotina</taxon>
        <taxon>Agaricomycetes</taxon>
        <taxon>Agaricomycetidae</taxon>
        <taxon>Agaricales</taxon>
        <taxon>Marasmiineae</taxon>
        <taxon>Omphalotaceae</taxon>
        <taxon>Lentinula</taxon>
    </lineage>
</organism>
<keyword evidence="2" id="KW-1185">Reference proteome</keyword>
<sequence length="317" mass="34904">VLTYSDDVLYNWSSGADGGLRVLTSFTGTESESHFYLTSARIELIGVKALGVMQGSLDELFVGDGIAKRRIAGFLGELAGVVGEMEAELNRMYGGCDPGVFYDRIRPWFQGEAEGDTWVFEGIELDPRLEYPRHLGGPSAGQSSLIHALDIFLGVQHHHHPHSDPNSSSDDTFLARMQLYMPRHHRNFLSHLRVQDANRSLRAWVLEAAAAAEEEEDSTQSLLDAYNAAVTALKKFRDAHIVLVARYIIGPAARARANEGQTQSDDSNRESQSDSNAEVDTKESHRQTGTQALKGTGGTHLARFLKSVRNTTHDALI</sequence>